<evidence type="ECO:0000313" key="5">
    <source>
        <dbReference type="EMBL" id="NSJ87459.1"/>
    </source>
</evidence>
<dbReference type="SUPFAM" id="SSF52540">
    <property type="entry name" value="P-loop containing nucleoside triphosphate hydrolases"/>
    <property type="match status" value="1"/>
</dbReference>
<dbReference type="InterPro" id="IPR017871">
    <property type="entry name" value="ABC_transporter-like_CS"/>
</dbReference>
<dbReference type="SMART" id="SM00382">
    <property type="entry name" value="AAA"/>
    <property type="match status" value="1"/>
</dbReference>
<evidence type="ECO:0000256" key="2">
    <source>
        <dbReference type="ARBA" id="ARBA00022741"/>
    </source>
</evidence>
<reference evidence="5 6" key="1">
    <citation type="journal article" date="2020" name="Cell Host Microbe">
        <title>Functional and Genomic Variation between Human-Derived Isolates of Lachnospiraceae Reveals Inter- and Intra-Species Diversity.</title>
        <authorList>
            <person name="Sorbara M.T."/>
            <person name="Littmann E.R."/>
            <person name="Fontana E."/>
            <person name="Moody T.U."/>
            <person name="Kohout C.E."/>
            <person name="Gjonbalaj M."/>
            <person name="Eaton V."/>
            <person name="Seok R."/>
            <person name="Leiner I.M."/>
            <person name="Pamer E.G."/>
        </authorList>
    </citation>
    <scope>NUCLEOTIDE SEQUENCE [LARGE SCALE GENOMIC DNA]</scope>
    <source>
        <strain evidence="5 6">MSK.15.26</strain>
    </source>
</reference>
<proteinExistence type="predicted"/>
<dbReference type="Gene3D" id="3.40.50.300">
    <property type="entry name" value="P-loop containing nucleotide triphosphate hydrolases"/>
    <property type="match status" value="1"/>
</dbReference>
<dbReference type="GO" id="GO:0005524">
    <property type="term" value="F:ATP binding"/>
    <property type="evidence" value="ECO:0007669"/>
    <property type="project" value="UniProtKB-KW"/>
</dbReference>
<keyword evidence="1" id="KW-0813">Transport</keyword>
<evidence type="ECO:0000256" key="1">
    <source>
        <dbReference type="ARBA" id="ARBA00022448"/>
    </source>
</evidence>
<feature type="domain" description="ABC transporter" evidence="4">
    <location>
        <begin position="15"/>
        <end position="248"/>
    </location>
</feature>
<evidence type="ECO:0000313" key="6">
    <source>
        <dbReference type="Proteomes" id="UP000822142"/>
    </source>
</evidence>
<protein>
    <submittedName>
        <fullName evidence="5">ABC transporter ATP-binding protein</fullName>
    </submittedName>
</protein>
<name>A0ABX2IEC2_BLAHA</name>
<accession>A0ABX2IEC2</accession>
<gene>
    <name evidence="5" type="ORF">G5A70_15060</name>
</gene>
<dbReference type="InterPro" id="IPR003593">
    <property type="entry name" value="AAA+_ATPase"/>
</dbReference>
<dbReference type="Pfam" id="PF00005">
    <property type="entry name" value="ABC_tran"/>
    <property type="match status" value="1"/>
</dbReference>
<keyword evidence="3 5" id="KW-0067">ATP-binding</keyword>
<dbReference type="PROSITE" id="PS00211">
    <property type="entry name" value="ABC_TRANSPORTER_1"/>
    <property type="match status" value="1"/>
</dbReference>
<dbReference type="PANTHER" id="PTHR42788">
    <property type="entry name" value="TAURINE IMPORT ATP-BINDING PROTEIN-RELATED"/>
    <property type="match status" value="1"/>
</dbReference>
<dbReference type="RefSeq" id="WP_173750279.1">
    <property type="nucleotide sequence ID" value="NZ_JAAITA010000038.1"/>
</dbReference>
<evidence type="ECO:0000256" key="3">
    <source>
        <dbReference type="ARBA" id="ARBA00022840"/>
    </source>
</evidence>
<dbReference type="InterPro" id="IPR027417">
    <property type="entry name" value="P-loop_NTPase"/>
</dbReference>
<dbReference type="InterPro" id="IPR003439">
    <property type="entry name" value="ABC_transporter-like_ATP-bd"/>
</dbReference>
<dbReference type="Proteomes" id="UP000822142">
    <property type="component" value="Unassembled WGS sequence"/>
</dbReference>
<dbReference type="PROSITE" id="PS50893">
    <property type="entry name" value="ABC_TRANSPORTER_2"/>
    <property type="match status" value="1"/>
</dbReference>
<dbReference type="EMBL" id="JAAITA010000038">
    <property type="protein sequence ID" value="NSJ87459.1"/>
    <property type="molecule type" value="Genomic_DNA"/>
</dbReference>
<evidence type="ECO:0000259" key="4">
    <source>
        <dbReference type="PROSITE" id="PS50893"/>
    </source>
</evidence>
<keyword evidence="6" id="KW-1185">Reference proteome</keyword>
<keyword evidence="2" id="KW-0547">Nucleotide-binding</keyword>
<organism evidence="5 6">
    <name type="scientific">Blautia hansenii</name>
    <name type="common">Ruminococcus hansenii</name>
    <dbReference type="NCBI Taxonomy" id="1322"/>
    <lineage>
        <taxon>Bacteria</taxon>
        <taxon>Bacillati</taxon>
        <taxon>Bacillota</taxon>
        <taxon>Clostridia</taxon>
        <taxon>Lachnospirales</taxon>
        <taxon>Lachnospiraceae</taxon>
        <taxon>Blautia</taxon>
    </lineage>
</organism>
<dbReference type="InterPro" id="IPR050166">
    <property type="entry name" value="ABC_transporter_ATP-bind"/>
</dbReference>
<dbReference type="PANTHER" id="PTHR42788:SF13">
    <property type="entry name" value="ALIPHATIC SULFONATES IMPORT ATP-BINDING PROTEIN SSUB"/>
    <property type="match status" value="1"/>
</dbReference>
<comment type="caution">
    <text evidence="5">The sequence shown here is derived from an EMBL/GenBank/DDBJ whole genome shotgun (WGS) entry which is preliminary data.</text>
</comment>
<dbReference type="CDD" id="cd03293">
    <property type="entry name" value="ABC_NrtD_SsuB_transporters"/>
    <property type="match status" value="1"/>
</dbReference>
<sequence length="262" mass="29862">MERAEGNVKTGAAVLECRNVGRSFESYDGSGRNEVLRGMNFEVHENEFLVLFGAGQCGKTTLLNILAGLDMPTEGEVYTRGKKVTGPAPERGVVYQKTSLFPWMTVEENVGFGPKVRHLPAEEKNSRVKKYLELVGLTGFEKSYPSQLSGGMRQRVGIARAYANQPDIMLMDEPFGHLDAQTRYMMEEELQRIWQKEKRTVIFVTNNIEEALFLADRIILLTNCPTHIKKEYVINMPHPRDYVDPEFLRLRQLITDNMDLTL</sequence>